<organism evidence="1 2">
    <name type="scientific">Roseibium aggregatum</name>
    <dbReference type="NCBI Taxonomy" id="187304"/>
    <lineage>
        <taxon>Bacteria</taxon>
        <taxon>Pseudomonadati</taxon>
        <taxon>Pseudomonadota</taxon>
        <taxon>Alphaproteobacteria</taxon>
        <taxon>Hyphomicrobiales</taxon>
        <taxon>Stappiaceae</taxon>
        <taxon>Roseibium</taxon>
    </lineage>
</organism>
<dbReference type="Proteomes" id="UP000664096">
    <property type="component" value="Unassembled WGS sequence"/>
</dbReference>
<evidence type="ECO:0000313" key="1">
    <source>
        <dbReference type="EMBL" id="MBN9673474.1"/>
    </source>
</evidence>
<gene>
    <name evidence="1" type="ORF">JF539_24160</name>
</gene>
<reference evidence="1" key="1">
    <citation type="submission" date="2020-12" db="EMBL/GenBank/DDBJ databases">
        <title>Oil enriched cultivation method for isolating marine PHA-producing bacteria.</title>
        <authorList>
            <person name="Zheng W."/>
            <person name="Yu S."/>
            <person name="Huang Y."/>
        </authorList>
    </citation>
    <scope>NUCLEOTIDE SEQUENCE</scope>
    <source>
        <strain evidence="1">SY-2-12</strain>
    </source>
</reference>
<dbReference type="EMBL" id="JAEKJZ010000007">
    <property type="protein sequence ID" value="MBN9673474.1"/>
    <property type="molecule type" value="Genomic_DNA"/>
</dbReference>
<sequence>MTLNLDFSFFSVVCELKGCLYIPETDLEDMTFQRIVDDIRSGQLENVRAVLEYNPSEGWCSDVTGDVLTALCPEEDADGDPNTPHDWSDYRSERIDGRLAGVSATVAA</sequence>
<dbReference type="RefSeq" id="WP_207143336.1">
    <property type="nucleotide sequence ID" value="NZ_JAEKJZ010000007.1"/>
</dbReference>
<dbReference type="AlphaFoldDB" id="A0A939EI65"/>
<proteinExistence type="predicted"/>
<protein>
    <submittedName>
        <fullName evidence="1">Uncharacterized protein</fullName>
    </submittedName>
</protein>
<evidence type="ECO:0000313" key="2">
    <source>
        <dbReference type="Proteomes" id="UP000664096"/>
    </source>
</evidence>
<name>A0A939EI65_9HYPH</name>
<accession>A0A939EI65</accession>
<comment type="caution">
    <text evidence="1">The sequence shown here is derived from an EMBL/GenBank/DDBJ whole genome shotgun (WGS) entry which is preliminary data.</text>
</comment>